<keyword evidence="3" id="KW-1185">Reference proteome</keyword>
<dbReference type="Proteomes" id="UP001642405">
    <property type="component" value="Unassembled WGS sequence"/>
</dbReference>
<sequence length="588" mass="64521">MDESSSSSPAGAHGTSSPPSGQVFSSDPHHYLTPNSKMTSTPSSSPQNTGHPDMTPVGHHSHASVSSLSDQTPSSTPVVTPSSEALGEFDRQPVCLYRGDCQTGSQLRKAISHIFGRNKLCTRMIPTSVWVHYCRKHYQRTRYRNGGEYPQRQIGLVQLQIERVQSWSDLNSQQKRGHVLKDWSLSVRKREQMRLETKMVSAGKKRPFHEDGMEDEDNVDDDRAEMSGTAVPAWVVEKIGDGYSTPDILIIVDQLKRDIDAGRLQQIPDIEILPNIVADGNTSVLAANSTTKKTYTKRRPGVTPGVGAAKHNRSQSVNTSMLRYDSAPMARRSSQPNNYTAPTATARLFANDYHQLPMEKRQRVDGEGMGTGMPQGQGQGQGHHLHNRHQHHHSMSGISDRYEPPIAPRPVFGGRVQLAHRPAFAGIRESQAEGQAGGYYPEERSYGGGPGIDSAAHDFHARQSSGYGMDCRYSSGSGHELQIPTHGFEAARFDAPREHERHHSTSSNSGPNEPVYGALPAPNPQRFGGPSMAQQLESSSYVLNSAASRRSSAHQRPKPALVRTRLLTMLNLLNMLSTVSPVNTLNTA</sequence>
<protein>
    <recommendedName>
        <fullName evidence="4">ORP1 like protein</fullName>
    </recommendedName>
</protein>
<feature type="compositionally biased region" description="Polar residues" evidence="1">
    <location>
        <begin position="33"/>
        <end position="50"/>
    </location>
</feature>
<evidence type="ECO:0000313" key="2">
    <source>
        <dbReference type="EMBL" id="CAK7208553.1"/>
    </source>
</evidence>
<feature type="region of interest" description="Disordered" evidence="1">
    <location>
        <begin position="366"/>
        <end position="398"/>
    </location>
</feature>
<feature type="compositionally biased region" description="Gly residues" evidence="1">
    <location>
        <begin position="367"/>
        <end position="381"/>
    </location>
</feature>
<comment type="caution">
    <text evidence="2">The sequence shown here is derived from an EMBL/GenBank/DDBJ whole genome shotgun (WGS) entry which is preliminary data.</text>
</comment>
<feature type="region of interest" description="Disordered" evidence="1">
    <location>
        <begin position="1"/>
        <end position="85"/>
    </location>
</feature>
<organism evidence="2 3">
    <name type="scientific">Sporothrix curviconia</name>
    <dbReference type="NCBI Taxonomy" id="1260050"/>
    <lineage>
        <taxon>Eukaryota</taxon>
        <taxon>Fungi</taxon>
        <taxon>Dikarya</taxon>
        <taxon>Ascomycota</taxon>
        <taxon>Pezizomycotina</taxon>
        <taxon>Sordariomycetes</taxon>
        <taxon>Sordariomycetidae</taxon>
        <taxon>Ophiostomatales</taxon>
        <taxon>Ophiostomataceae</taxon>
        <taxon>Sporothrix</taxon>
    </lineage>
</organism>
<evidence type="ECO:0000313" key="3">
    <source>
        <dbReference type="Proteomes" id="UP001642405"/>
    </source>
</evidence>
<feature type="compositionally biased region" description="Low complexity" evidence="1">
    <location>
        <begin position="72"/>
        <end position="83"/>
    </location>
</feature>
<evidence type="ECO:0000256" key="1">
    <source>
        <dbReference type="SAM" id="MobiDB-lite"/>
    </source>
</evidence>
<dbReference type="EMBL" id="CAWUHB010000001">
    <property type="protein sequence ID" value="CAK7208553.1"/>
    <property type="molecule type" value="Genomic_DNA"/>
</dbReference>
<feature type="compositionally biased region" description="Basic residues" evidence="1">
    <location>
        <begin position="383"/>
        <end position="394"/>
    </location>
</feature>
<name>A0ABP0AMU6_9PEZI</name>
<gene>
    <name evidence="2" type="ORF">SCUCBS95973_000141</name>
</gene>
<feature type="region of interest" description="Disordered" evidence="1">
    <location>
        <begin position="496"/>
        <end position="532"/>
    </location>
</feature>
<evidence type="ECO:0008006" key="4">
    <source>
        <dbReference type="Google" id="ProtNLM"/>
    </source>
</evidence>
<reference evidence="2 3" key="1">
    <citation type="submission" date="2024-01" db="EMBL/GenBank/DDBJ databases">
        <authorList>
            <person name="Allen C."/>
            <person name="Tagirdzhanova G."/>
        </authorList>
    </citation>
    <scope>NUCLEOTIDE SEQUENCE [LARGE SCALE GENOMIC DNA]</scope>
</reference>
<proteinExistence type="predicted"/>
<accession>A0ABP0AMU6</accession>
<feature type="region of interest" description="Disordered" evidence="1">
    <location>
        <begin position="291"/>
        <end position="317"/>
    </location>
</feature>
<feature type="compositionally biased region" description="Polar residues" evidence="1">
    <location>
        <begin position="1"/>
        <end position="25"/>
    </location>
</feature>